<dbReference type="EMBL" id="CACTIH010002124">
    <property type="protein sequence ID" value="CAA2973753.1"/>
    <property type="molecule type" value="Genomic_DNA"/>
</dbReference>
<sequence>MGIWDFIKSSTSPVTNPFRTSYNYGSASYTLLDNIQMLNQLLPDSVATSKIGIFGRILANAIDFIAHFKRDPVMDNTEDMVWILVCYPIKYEESLEGVWKWKYTENDKRRITPILVSNTISYVELYDKVKEELEIDTRLYKMEMSALNPIMHEALAPPIVIDCDNNVKWFVSVCRETFLCITISDEIVDNREEFGDDVSCQLRVKKTV</sequence>
<gene>
    <name evidence="1" type="ORF">OLEA9_A099506</name>
</gene>
<keyword evidence="2" id="KW-1185">Reference proteome</keyword>
<accession>A0A8S0R4C8</accession>
<dbReference type="Gramene" id="OE9A099506T1">
    <property type="protein sequence ID" value="OE9A099506C1"/>
    <property type="gene ID" value="OE9A099506"/>
</dbReference>
<organism evidence="1 2">
    <name type="scientific">Olea europaea subsp. europaea</name>
    <dbReference type="NCBI Taxonomy" id="158383"/>
    <lineage>
        <taxon>Eukaryota</taxon>
        <taxon>Viridiplantae</taxon>
        <taxon>Streptophyta</taxon>
        <taxon>Embryophyta</taxon>
        <taxon>Tracheophyta</taxon>
        <taxon>Spermatophyta</taxon>
        <taxon>Magnoliopsida</taxon>
        <taxon>eudicotyledons</taxon>
        <taxon>Gunneridae</taxon>
        <taxon>Pentapetalae</taxon>
        <taxon>asterids</taxon>
        <taxon>lamiids</taxon>
        <taxon>Lamiales</taxon>
        <taxon>Oleaceae</taxon>
        <taxon>Oleeae</taxon>
        <taxon>Olea</taxon>
    </lineage>
</organism>
<comment type="caution">
    <text evidence="1">The sequence shown here is derived from an EMBL/GenBank/DDBJ whole genome shotgun (WGS) entry which is preliminary data.</text>
</comment>
<evidence type="ECO:0000313" key="1">
    <source>
        <dbReference type="EMBL" id="CAA2973753.1"/>
    </source>
</evidence>
<proteinExistence type="predicted"/>
<dbReference type="AlphaFoldDB" id="A0A8S0R4C8"/>
<name>A0A8S0R4C8_OLEEU</name>
<protein>
    <submittedName>
        <fullName evidence="1">Uncharacterized protein</fullName>
    </submittedName>
</protein>
<evidence type="ECO:0000313" key="2">
    <source>
        <dbReference type="Proteomes" id="UP000594638"/>
    </source>
</evidence>
<reference evidence="1 2" key="1">
    <citation type="submission" date="2019-12" db="EMBL/GenBank/DDBJ databases">
        <authorList>
            <person name="Alioto T."/>
            <person name="Alioto T."/>
            <person name="Gomez Garrido J."/>
        </authorList>
    </citation>
    <scope>NUCLEOTIDE SEQUENCE [LARGE SCALE GENOMIC DNA]</scope>
</reference>
<dbReference type="Proteomes" id="UP000594638">
    <property type="component" value="Unassembled WGS sequence"/>
</dbReference>